<dbReference type="PANTHER" id="PTHR31829">
    <property type="entry name" value="PYRIDOXAL 5'-PHOSPHATE SYNTHASE SUBUNIT SNZ1-RELATED"/>
    <property type="match status" value="1"/>
</dbReference>
<accession>A0ABR2M6V6</accession>
<evidence type="ECO:0000256" key="1">
    <source>
        <dbReference type="ARBA" id="ARBA00007281"/>
    </source>
</evidence>
<keyword evidence="7" id="KW-1185">Reference proteome</keyword>
<sequence length="102" mass="10833">MGKSWSAVQPKPLAALTTTLSNAVEVLGQGFDITADSRLLYCKGTPGSRLVRLIPFFCGGCDLGDALCFIREGAVMIRTKGEADIENVVEAVLHACSIMSDI</sequence>
<evidence type="ECO:0000256" key="3">
    <source>
        <dbReference type="ARBA" id="ARBA00037142"/>
    </source>
</evidence>
<dbReference type="Proteomes" id="UP001412067">
    <property type="component" value="Unassembled WGS sequence"/>
</dbReference>
<dbReference type="EMBL" id="JBBWWR010000011">
    <property type="protein sequence ID" value="KAK8959897.1"/>
    <property type="molecule type" value="Genomic_DNA"/>
</dbReference>
<evidence type="ECO:0000313" key="6">
    <source>
        <dbReference type="EMBL" id="KAK8959897.1"/>
    </source>
</evidence>
<evidence type="ECO:0000256" key="2">
    <source>
        <dbReference type="ARBA" id="ARBA00023239"/>
    </source>
</evidence>
<gene>
    <name evidence="6" type="primary">CAD1</name>
    <name evidence="6" type="ORF">KSP40_PGU004099</name>
</gene>
<dbReference type="PROSITE" id="PS51129">
    <property type="entry name" value="PDXS_SNZ_2"/>
    <property type="match status" value="1"/>
</dbReference>
<reference evidence="6 7" key="1">
    <citation type="journal article" date="2022" name="Nat. Plants">
        <title>Genomes of leafy and leafless Platanthera orchids illuminate the evolution of mycoheterotrophy.</title>
        <authorList>
            <person name="Li M.H."/>
            <person name="Liu K.W."/>
            <person name="Li Z."/>
            <person name="Lu H.C."/>
            <person name="Ye Q.L."/>
            <person name="Zhang D."/>
            <person name="Wang J.Y."/>
            <person name="Li Y.F."/>
            <person name="Zhong Z.M."/>
            <person name="Liu X."/>
            <person name="Yu X."/>
            <person name="Liu D.K."/>
            <person name="Tu X.D."/>
            <person name="Liu B."/>
            <person name="Hao Y."/>
            <person name="Liao X.Y."/>
            <person name="Jiang Y.T."/>
            <person name="Sun W.H."/>
            <person name="Chen J."/>
            <person name="Chen Y.Q."/>
            <person name="Ai Y."/>
            <person name="Zhai J.W."/>
            <person name="Wu S.S."/>
            <person name="Zhou Z."/>
            <person name="Hsiao Y.Y."/>
            <person name="Wu W.L."/>
            <person name="Chen Y.Y."/>
            <person name="Lin Y.F."/>
            <person name="Hsu J.L."/>
            <person name="Li C.Y."/>
            <person name="Wang Z.W."/>
            <person name="Zhao X."/>
            <person name="Zhong W.Y."/>
            <person name="Ma X.K."/>
            <person name="Ma L."/>
            <person name="Huang J."/>
            <person name="Chen G.Z."/>
            <person name="Huang M.Z."/>
            <person name="Huang L."/>
            <person name="Peng D.H."/>
            <person name="Luo Y.B."/>
            <person name="Zou S.Q."/>
            <person name="Chen S.P."/>
            <person name="Lan S."/>
            <person name="Tsai W.C."/>
            <person name="Van de Peer Y."/>
            <person name="Liu Z.J."/>
        </authorList>
    </citation>
    <scope>NUCLEOTIDE SEQUENCE [LARGE SCALE GENOMIC DNA]</scope>
    <source>
        <strain evidence="6">Lor288</strain>
    </source>
</reference>
<comment type="similarity">
    <text evidence="1 4">Belongs to the PdxS/SNZ family.</text>
</comment>
<evidence type="ECO:0000313" key="7">
    <source>
        <dbReference type="Proteomes" id="UP001412067"/>
    </source>
</evidence>
<dbReference type="Pfam" id="PF01680">
    <property type="entry name" value="SOR_SNZ"/>
    <property type="match status" value="1"/>
</dbReference>
<keyword evidence="2" id="KW-0456">Lyase</keyword>
<dbReference type="PANTHER" id="PTHR31829:SF0">
    <property type="entry name" value="PYRIDOXAL 5'-PHOSPHATE SYNTHASE SUBUNIT SNZ1-RELATED"/>
    <property type="match status" value="1"/>
</dbReference>
<comment type="function">
    <text evidence="3">Catalyzes the formation of pyridoxal 5'-phosphate from ribose 5-phosphate (RBP), glyceraldehyde 3-phosphate (G3P) and ammonia. The ammonia is provided by PDX2. Can also use ribulose 5-phosphate and dihydroxyacetone phosphate as substrates, resulting from enzyme-catalyzed isomerization of RBP and G3P, respectively. Also plays an indirect role in resistance to singlet oxygen-generating photosensitizers.</text>
</comment>
<evidence type="ECO:0000256" key="4">
    <source>
        <dbReference type="PROSITE-ProRule" id="PRU00481"/>
    </source>
</evidence>
<dbReference type="InterPro" id="IPR001852">
    <property type="entry name" value="PdxS/SNZ"/>
</dbReference>
<dbReference type="InterPro" id="IPR013785">
    <property type="entry name" value="Aldolase_TIM"/>
</dbReference>
<dbReference type="Gene3D" id="3.20.20.70">
    <property type="entry name" value="Aldolase class I"/>
    <property type="match status" value="1"/>
</dbReference>
<proteinExistence type="inferred from homology"/>
<comment type="caution">
    <text evidence="6">The sequence shown here is derived from an EMBL/GenBank/DDBJ whole genome shotgun (WGS) entry which is preliminary data.</text>
</comment>
<organism evidence="6 7">
    <name type="scientific">Platanthera guangdongensis</name>
    <dbReference type="NCBI Taxonomy" id="2320717"/>
    <lineage>
        <taxon>Eukaryota</taxon>
        <taxon>Viridiplantae</taxon>
        <taxon>Streptophyta</taxon>
        <taxon>Embryophyta</taxon>
        <taxon>Tracheophyta</taxon>
        <taxon>Spermatophyta</taxon>
        <taxon>Magnoliopsida</taxon>
        <taxon>Liliopsida</taxon>
        <taxon>Asparagales</taxon>
        <taxon>Orchidaceae</taxon>
        <taxon>Orchidoideae</taxon>
        <taxon>Orchideae</taxon>
        <taxon>Orchidinae</taxon>
        <taxon>Platanthera</taxon>
    </lineage>
</organism>
<name>A0ABR2M6V6_9ASPA</name>
<feature type="domain" description="PdxS/SNZ N-terminal" evidence="5">
    <location>
        <begin position="54"/>
        <end position="102"/>
    </location>
</feature>
<dbReference type="InterPro" id="IPR033755">
    <property type="entry name" value="PdxS/SNZ_N"/>
</dbReference>
<protein>
    <submittedName>
        <fullName evidence="6">MACPF domain-containing protein CAD1</fullName>
    </submittedName>
</protein>
<evidence type="ECO:0000259" key="5">
    <source>
        <dbReference type="Pfam" id="PF01680"/>
    </source>
</evidence>